<keyword evidence="3" id="KW-0255">Endonuclease</keyword>
<gene>
    <name evidence="3" type="ORF">EI71_01888</name>
</gene>
<dbReference type="InterPro" id="IPR011856">
    <property type="entry name" value="tRNA_endonuc-like_dom_sf"/>
</dbReference>
<dbReference type="Pfam" id="PF06250">
    <property type="entry name" value="YhcG_C"/>
    <property type="match status" value="1"/>
</dbReference>
<feature type="domain" description="YhcG PDDEXK nuclease" evidence="1">
    <location>
        <begin position="178"/>
        <end position="328"/>
    </location>
</feature>
<dbReference type="InterPro" id="IPR009362">
    <property type="entry name" value="YhcG_C"/>
</dbReference>
<dbReference type="PANTHER" id="PTHR30547">
    <property type="entry name" value="UNCHARACTERIZED PROTEIN YHCG-RELATED"/>
    <property type="match status" value="1"/>
</dbReference>
<dbReference type="PANTHER" id="PTHR30547:SF5">
    <property type="entry name" value="NUCLEASE YHCG-RELATED"/>
    <property type="match status" value="1"/>
</dbReference>
<comment type="caution">
    <text evidence="3">The sequence shown here is derived from an EMBL/GenBank/DDBJ whole genome shotgun (WGS) entry which is preliminary data.</text>
</comment>
<evidence type="ECO:0000313" key="3">
    <source>
        <dbReference type="EMBL" id="RIA64804.1"/>
    </source>
</evidence>
<dbReference type="Proteomes" id="UP000266506">
    <property type="component" value="Unassembled WGS sequence"/>
</dbReference>
<organism evidence="3 4">
    <name type="scientific">Anaeroplasma bactoclasticum</name>
    <dbReference type="NCBI Taxonomy" id="2088"/>
    <lineage>
        <taxon>Bacteria</taxon>
        <taxon>Bacillati</taxon>
        <taxon>Mycoplasmatota</taxon>
        <taxon>Mollicutes</taxon>
        <taxon>Anaeroplasmatales</taxon>
        <taxon>Anaeroplasmataceae</taxon>
        <taxon>Anaeroplasma</taxon>
    </lineage>
</organism>
<dbReference type="GO" id="GO:0003676">
    <property type="term" value="F:nucleic acid binding"/>
    <property type="evidence" value="ECO:0007669"/>
    <property type="project" value="InterPro"/>
</dbReference>
<keyword evidence="4" id="KW-1185">Reference proteome</keyword>
<dbReference type="Pfam" id="PF17761">
    <property type="entry name" value="DUF1016_N"/>
    <property type="match status" value="1"/>
</dbReference>
<sequence>MKDNDVKIVNDDSITDIVKMIETHRENAYRKVNEELVTMYYEIGKYLSEKVSSEKWGSKVIDNIANGINNKYPTLKGFDNRGLYRMMQFYDTYKDNEIVSPLVSQISWTNNLIIFSHKSTIEEKEFYIRLCIKNNYSKRELERQIASHYYERYILSAGNELESTTALVGEDDYPNTRILDQYSLEFLDLPNNYKEKDLQSAIVDNLKDFILEIGKDFSFIGKEYRVQVGNHDYYIDLLFYNRYLKCLVAFELKVDEFKPEFVSKMNFYLEALDRQEKKANENPSVGIILCTSKDDTVVEYALSRSISPTSVAEYSTKLIDKKLLENKLNEIRGILSNEED</sequence>
<keyword evidence="3" id="KW-0378">Hydrolase</keyword>
<evidence type="ECO:0000313" key="4">
    <source>
        <dbReference type="Proteomes" id="UP000266506"/>
    </source>
</evidence>
<proteinExistence type="predicted"/>
<dbReference type="EMBL" id="QXEV01000037">
    <property type="protein sequence ID" value="RIA64804.1"/>
    <property type="molecule type" value="Genomic_DNA"/>
</dbReference>
<evidence type="ECO:0000259" key="2">
    <source>
        <dbReference type="Pfam" id="PF17761"/>
    </source>
</evidence>
<dbReference type="InterPro" id="IPR041527">
    <property type="entry name" value="YhcG_N"/>
</dbReference>
<accession>A0A397R3R9</accession>
<dbReference type="InParanoid" id="A0A397R3R9"/>
<keyword evidence="3" id="KW-0540">Nuclease</keyword>
<name>A0A397R3R9_9MOLU</name>
<protein>
    <submittedName>
        <fullName evidence="3">Putative nuclease of restriction endonuclease-like (RecB) superfamily</fullName>
    </submittedName>
</protein>
<feature type="domain" description="YhcG N-terminal" evidence="2">
    <location>
        <begin position="16"/>
        <end position="152"/>
    </location>
</feature>
<reference evidence="3 4" key="1">
    <citation type="submission" date="2018-08" db="EMBL/GenBank/DDBJ databases">
        <title>Genomic Encyclopedia of Archaeal and Bacterial Type Strains, Phase II (KMG-II): from individual species to whole genera.</title>
        <authorList>
            <person name="Goeker M."/>
        </authorList>
    </citation>
    <scope>NUCLEOTIDE SEQUENCE [LARGE SCALE GENOMIC DNA]</scope>
    <source>
        <strain evidence="3 4">ATCC 27112</strain>
    </source>
</reference>
<dbReference type="GO" id="GO:0004519">
    <property type="term" value="F:endonuclease activity"/>
    <property type="evidence" value="ECO:0007669"/>
    <property type="project" value="UniProtKB-KW"/>
</dbReference>
<dbReference type="AlphaFoldDB" id="A0A397R3R9"/>
<dbReference type="InterPro" id="IPR053148">
    <property type="entry name" value="PD-DEXK-like_domain"/>
</dbReference>
<dbReference type="Gene3D" id="3.40.1350.10">
    <property type="match status" value="1"/>
</dbReference>
<evidence type="ECO:0000259" key="1">
    <source>
        <dbReference type="Pfam" id="PF06250"/>
    </source>
</evidence>